<evidence type="ECO:0000313" key="1">
    <source>
        <dbReference type="EMBL" id="KAG0458619.1"/>
    </source>
</evidence>
<gene>
    <name evidence="1" type="ORF">HPP92_021747</name>
</gene>
<reference evidence="1 2" key="1">
    <citation type="journal article" date="2020" name="Nat. Food">
        <title>A phased Vanilla planifolia genome enables genetic improvement of flavour and production.</title>
        <authorList>
            <person name="Hasing T."/>
            <person name="Tang H."/>
            <person name="Brym M."/>
            <person name="Khazi F."/>
            <person name="Huang T."/>
            <person name="Chambers A.H."/>
        </authorList>
    </citation>
    <scope>NUCLEOTIDE SEQUENCE [LARGE SCALE GENOMIC DNA]</scope>
    <source>
        <tissue evidence="1">Leaf</tissue>
    </source>
</reference>
<evidence type="ECO:0000313" key="2">
    <source>
        <dbReference type="Proteomes" id="UP000639772"/>
    </source>
</evidence>
<sequence length="126" mass="14130">MKTALLVKLPDGSEILAKECVNGNIEIQGTDFSVDLIILPLSEFDIILGMDWLVKHQVKIDCMEKRVQMKTQLGEEVIYYGKGRKIPFISVLKACKLLQKGNEGFLLFCVATRSEFWEVAGCSCSL</sequence>
<dbReference type="Gene3D" id="2.40.70.10">
    <property type="entry name" value="Acid Proteases"/>
    <property type="match status" value="1"/>
</dbReference>
<dbReference type="Pfam" id="PF08284">
    <property type="entry name" value="RVP_2"/>
    <property type="match status" value="1"/>
</dbReference>
<organism evidence="1 2">
    <name type="scientific">Vanilla planifolia</name>
    <name type="common">Vanilla</name>
    <dbReference type="NCBI Taxonomy" id="51239"/>
    <lineage>
        <taxon>Eukaryota</taxon>
        <taxon>Viridiplantae</taxon>
        <taxon>Streptophyta</taxon>
        <taxon>Embryophyta</taxon>
        <taxon>Tracheophyta</taxon>
        <taxon>Spermatophyta</taxon>
        <taxon>Magnoliopsida</taxon>
        <taxon>Liliopsida</taxon>
        <taxon>Asparagales</taxon>
        <taxon>Orchidaceae</taxon>
        <taxon>Vanilloideae</taxon>
        <taxon>Vanilleae</taxon>
        <taxon>Vanilla</taxon>
    </lineage>
</organism>
<protein>
    <submittedName>
        <fullName evidence="1">Uncharacterized protein</fullName>
    </submittedName>
</protein>
<dbReference type="CDD" id="cd00303">
    <property type="entry name" value="retropepsin_like"/>
    <property type="match status" value="1"/>
</dbReference>
<dbReference type="AlphaFoldDB" id="A0A835UD65"/>
<comment type="caution">
    <text evidence="1">The sequence shown here is derived from an EMBL/GenBank/DDBJ whole genome shotgun (WGS) entry which is preliminary data.</text>
</comment>
<dbReference type="OrthoDB" id="786726at2759"/>
<proteinExistence type="predicted"/>
<dbReference type="InterPro" id="IPR021109">
    <property type="entry name" value="Peptidase_aspartic_dom_sf"/>
</dbReference>
<name>A0A835UD65_VANPL</name>
<dbReference type="EMBL" id="JADCNM010000012">
    <property type="protein sequence ID" value="KAG0458619.1"/>
    <property type="molecule type" value="Genomic_DNA"/>
</dbReference>
<accession>A0A835UD65</accession>
<dbReference type="Proteomes" id="UP000639772">
    <property type="component" value="Chromosome 12"/>
</dbReference>